<dbReference type="Proteomes" id="UP000703295">
    <property type="component" value="Unassembled WGS sequence"/>
</dbReference>
<proteinExistence type="predicted"/>
<feature type="chain" id="PRO_5047250633" evidence="2">
    <location>
        <begin position="26"/>
        <end position="100"/>
    </location>
</feature>
<evidence type="ECO:0000313" key="3">
    <source>
        <dbReference type="EMBL" id="MBM6759377.1"/>
    </source>
</evidence>
<feature type="region of interest" description="Disordered" evidence="1">
    <location>
        <begin position="77"/>
        <end position="100"/>
    </location>
</feature>
<organism evidence="3 4">
    <name type="scientific">Bacteroides mediterraneensis</name>
    <dbReference type="NCBI Taxonomy" id="1841856"/>
    <lineage>
        <taxon>Bacteria</taxon>
        <taxon>Pseudomonadati</taxon>
        <taxon>Bacteroidota</taxon>
        <taxon>Bacteroidia</taxon>
        <taxon>Bacteroidales</taxon>
        <taxon>Bacteroidaceae</taxon>
        <taxon>Bacteroides</taxon>
    </lineage>
</organism>
<evidence type="ECO:0000256" key="1">
    <source>
        <dbReference type="SAM" id="MobiDB-lite"/>
    </source>
</evidence>
<gene>
    <name evidence="3" type="ORF">H6A31_11925</name>
</gene>
<name>A0ABS2EXJ3_9BACE</name>
<reference evidence="3 4" key="1">
    <citation type="journal article" date="2021" name="Sci. Rep.">
        <title>The distribution of antibiotic resistance genes in chicken gut microbiota commensals.</title>
        <authorList>
            <person name="Juricova H."/>
            <person name="Matiasovicova J."/>
            <person name="Kubasova T."/>
            <person name="Cejkova D."/>
            <person name="Rychlik I."/>
        </authorList>
    </citation>
    <scope>NUCLEOTIDE SEQUENCE [LARGE SCALE GENOMIC DNA]</scope>
    <source>
        <strain evidence="3 4">An801</strain>
    </source>
</reference>
<comment type="caution">
    <text evidence="3">The sequence shown here is derived from an EMBL/GenBank/DDBJ whole genome shotgun (WGS) entry which is preliminary data.</text>
</comment>
<accession>A0ABS2EXJ3</accession>
<evidence type="ECO:0000256" key="2">
    <source>
        <dbReference type="SAM" id="SignalP"/>
    </source>
</evidence>
<feature type="signal peptide" evidence="2">
    <location>
        <begin position="1"/>
        <end position="25"/>
    </location>
</feature>
<dbReference type="RefSeq" id="WP_204476557.1">
    <property type="nucleotide sequence ID" value="NZ_JACJJW010000038.1"/>
</dbReference>
<keyword evidence="4" id="KW-1185">Reference proteome</keyword>
<protein>
    <submittedName>
        <fullName evidence="3">Uncharacterized protein</fullName>
    </submittedName>
</protein>
<keyword evidence="2" id="KW-0732">Signal</keyword>
<evidence type="ECO:0000313" key="4">
    <source>
        <dbReference type="Proteomes" id="UP000703295"/>
    </source>
</evidence>
<sequence>MMVRIYLILMAVCLILALCSQQCENKPEKICMLSVEHRSDTVYMTFSPDSMEIRLSQFHDSDSLVLTRHTLPSGDYVWNREDDDTPNVRRVNGQHPPNNG</sequence>
<dbReference type="EMBL" id="JACJJW010000038">
    <property type="protein sequence ID" value="MBM6759377.1"/>
    <property type="molecule type" value="Genomic_DNA"/>
</dbReference>